<gene>
    <name evidence="3" type="primary">SPATA19</name>
</gene>
<dbReference type="GeneID" id="107105648"/>
<dbReference type="InterPro" id="IPR028219">
    <property type="entry name" value="SPATA19"/>
</dbReference>
<reference evidence="3" key="1">
    <citation type="submission" date="2025-08" db="UniProtKB">
        <authorList>
            <consortium name="RefSeq"/>
        </authorList>
    </citation>
    <scope>IDENTIFICATION</scope>
</reference>
<feature type="compositionally biased region" description="Basic and acidic residues" evidence="1">
    <location>
        <begin position="43"/>
        <end position="60"/>
    </location>
</feature>
<dbReference type="PANTHER" id="PTHR36468:SF1">
    <property type="entry name" value="SPERMATOGENESIS-ASSOCIATED PROTEIN 19, MITOCHONDRIAL"/>
    <property type="match status" value="1"/>
</dbReference>
<proteinExistence type="predicted"/>
<name>A0ABM1JI43_GEKJA</name>
<organism evidence="2 3">
    <name type="scientific">Gekko japonicus</name>
    <name type="common">Schlegel's Japanese gecko</name>
    <dbReference type="NCBI Taxonomy" id="146911"/>
    <lineage>
        <taxon>Eukaryota</taxon>
        <taxon>Metazoa</taxon>
        <taxon>Chordata</taxon>
        <taxon>Craniata</taxon>
        <taxon>Vertebrata</taxon>
        <taxon>Euteleostomi</taxon>
        <taxon>Lepidosauria</taxon>
        <taxon>Squamata</taxon>
        <taxon>Bifurcata</taxon>
        <taxon>Gekkota</taxon>
        <taxon>Gekkonidae</taxon>
        <taxon>Gekkoninae</taxon>
        <taxon>Gekko</taxon>
    </lineage>
</organism>
<dbReference type="Pfam" id="PF15212">
    <property type="entry name" value="SPATA19"/>
    <property type="match status" value="1"/>
</dbReference>
<dbReference type="RefSeq" id="XP_015261130.1">
    <property type="nucleotide sequence ID" value="XM_015405644.1"/>
</dbReference>
<evidence type="ECO:0000313" key="2">
    <source>
        <dbReference type="Proteomes" id="UP000694871"/>
    </source>
</evidence>
<protein>
    <submittedName>
        <fullName evidence="3">Spermatogenesis-associated protein 19, mitochondrial</fullName>
    </submittedName>
</protein>
<feature type="compositionally biased region" description="Basic and acidic residues" evidence="1">
    <location>
        <begin position="77"/>
        <end position="100"/>
    </location>
</feature>
<accession>A0ABM1JI43</accession>
<sequence>MGASVEETNLQGVTGQSINVIETEAASVLEHWLQKIEQEATKLFKQKPENKTESKKETKNEIQAFPSVGQDLAAARSKPESWENFEDRRPPRRIVHESRTKLTSSSSQDLAEDRTRIQFIRWSHTRVYRVTSDNRKDAMEERVDKVRKSVSRVMFQVEDTQSEPDIQIKDSE</sequence>
<keyword evidence="2" id="KW-1185">Reference proteome</keyword>
<feature type="region of interest" description="Disordered" evidence="1">
    <location>
        <begin position="43"/>
        <end position="110"/>
    </location>
</feature>
<dbReference type="PANTHER" id="PTHR36468">
    <property type="entry name" value="SPERMATOGENESIS-ASSOCIATED PROTEIN 19, MITOCHONDRIAL"/>
    <property type="match status" value="1"/>
</dbReference>
<evidence type="ECO:0000313" key="3">
    <source>
        <dbReference type="RefSeq" id="XP_015261130.1"/>
    </source>
</evidence>
<dbReference type="Proteomes" id="UP000694871">
    <property type="component" value="Unplaced"/>
</dbReference>
<evidence type="ECO:0000256" key="1">
    <source>
        <dbReference type="SAM" id="MobiDB-lite"/>
    </source>
</evidence>